<dbReference type="EMBL" id="AMSG01000030">
    <property type="protein sequence ID" value="EKF54167.1"/>
    <property type="molecule type" value="Genomic_DNA"/>
</dbReference>
<gene>
    <name evidence="1" type="ORF">I215_13922</name>
</gene>
<dbReference type="RefSeq" id="WP_008992620.1">
    <property type="nucleotide sequence ID" value="NZ_AMSG01000030.1"/>
</dbReference>
<sequence>MQKRLDSIGRSLEYYKSFSRYLLKTKPKRLASKKRNGIKLQLQKMFYHKSETYLVVEVSNTSGITFETNFLKVYSVSGNKKRKASYQWLEIQPVYIHNNPTKIWNGQSLRFVYILPKYVLGDK</sequence>
<keyword evidence="2" id="KW-1185">Reference proteome</keyword>
<name>K2QHE6_9FLAO</name>
<reference evidence="1 2" key="1">
    <citation type="journal article" date="2012" name="J. Bacteriol.">
        <title>Genome Sequence of Galbibacter marinum Type Strain ck-I2-15.</title>
        <authorList>
            <person name="Lai Q."/>
            <person name="Li C."/>
            <person name="Shao Z."/>
        </authorList>
    </citation>
    <scope>NUCLEOTIDE SEQUENCE [LARGE SCALE GENOMIC DNA]</scope>
    <source>
        <strain evidence="2">ck-I2-15</strain>
    </source>
</reference>
<dbReference type="AlphaFoldDB" id="K2QHE6"/>
<dbReference type="Pfam" id="PF13595">
    <property type="entry name" value="DUF4138"/>
    <property type="match status" value="1"/>
</dbReference>
<dbReference type="STRING" id="555500.I215_13922"/>
<accession>K2QHE6</accession>
<organism evidence="1 2">
    <name type="scientific">Galbibacter marinus</name>
    <dbReference type="NCBI Taxonomy" id="555500"/>
    <lineage>
        <taxon>Bacteria</taxon>
        <taxon>Pseudomonadati</taxon>
        <taxon>Bacteroidota</taxon>
        <taxon>Flavobacteriia</taxon>
        <taxon>Flavobacteriales</taxon>
        <taxon>Flavobacteriaceae</taxon>
        <taxon>Galbibacter</taxon>
    </lineage>
</organism>
<proteinExistence type="predicted"/>
<protein>
    <submittedName>
        <fullName evidence="1">Uncharacterized protein</fullName>
    </submittedName>
</protein>
<evidence type="ECO:0000313" key="1">
    <source>
        <dbReference type="EMBL" id="EKF54167.1"/>
    </source>
</evidence>
<dbReference type="eggNOG" id="COG3504">
    <property type="taxonomic scope" value="Bacteria"/>
</dbReference>
<dbReference type="InterPro" id="IPR022298">
    <property type="entry name" value="Conjug_transposon_TraN"/>
</dbReference>
<evidence type="ECO:0000313" key="2">
    <source>
        <dbReference type="Proteomes" id="UP000007364"/>
    </source>
</evidence>
<comment type="caution">
    <text evidence="1">The sequence shown here is derived from an EMBL/GenBank/DDBJ whole genome shotgun (WGS) entry which is preliminary data.</text>
</comment>
<dbReference type="Proteomes" id="UP000007364">
    <property type="component" value="Unassembled WGS sequence"/>
</dbReference>